<dbReference type="EMBL" id="CP045226">
    <property type="protein sequence ID" value="QFS44828.1"/>
    <property type="molecule type" value="Genomic_DNA"/>
</dbReference>
<keyword evidence="2" id="KW-1185">Reference proteome</keyword>
<gene>
    <name evidence="1" type="ORF">GXM_02303</name>
</gene>
<dbReference type="Proteomes" id="UP000326678">
    <property type="component" value="Chromosome Gxm1"/>
</dbReference>
<protein>
    <submittedName>
        <fullName evidence="1">Uncharacterized protein</fullName>
    </submittedName>
</protein>
<proteinExistence type="predicted"/>
<organism evidence="1 2">
    <name type="scientific">Nostoc sphaeroides CCNUC1</name>
    <dbReference type="NCBI Taxonomy" id="2653204"/>
    <lineage>
        <taxon>Bacteria</taxon>
        <taxon>Bacillati</taxon>
        <taxon>Cyanobacteriota</taxon>
        <taxon>Cyanophyceae</taxon>
        <taxon>Nostocales</taxon>
        <taxon>Nostocaceae</taxon>
        <taxon>Nostoc</taxon>
    </lineage>
</organism>
<accession>A0A5P8VWP1</accession>
<sequence length="56" mass="6200">MNNVVPKANKQVAKTYPKTELFTYRGFSGNSIEHHIVQLGSTLTATSYPQCVNDCP</sequence>
<reference evidence="1 2" key="1">
    <citation type="submission" date="2019-10" db="EMBL/GenBank/DDBJ databases">
        <title>Genomic and transcriptomic insights into the perfect genentic adaptation of a filamentous nitrogen-fixing cyanobacterium to rice fields.</title>
        <authorList>
            <person name="Chen Z."/>
        </authorList>
    </citation>
    <scope>NUCLEOTIDE SEQUENCE [LARGE SCALE GENOMIC DNA]</scope>
    <source>
        <strain evidence="1">CCNUC1</strain>
    </source>
</reference>
<evidence type="ECO:0000313" key="2">
    <source>
        <dbReference type="Proteomes" id="UP000326678"/>
    </source>
</evidence>
<name>A0A5P8VWP1_9NOSO</name>
<evidence type="ECO:0000313" key="1">
    <source>
        <dbReference type="EMBL" id="QFS44828.1"/>
    </source>
</evidence>
<dbReference type="KEGG" id="nsh:GXM_02303"/>
<dbReference type="AlphaFoldDB" id="A0A5P8VWP1"/>